<keyword evidence="5 6" id="KW-0804">Transcription</keyword>
<dbReference type="NCBIfam" id="TIGR01951">
    <property type="entry name" value="nusB"/>
    <property type="match status" value="1"/>
</dbReference>
<dbReference type="EMBL" id="AM494475">
    <property type="protein sequence ID" value="CAM80679.1"/>
    <property type="molecule type" value="Genomic_DNA"/>
</dbReference>
<dbReference type="InterPro" id="IPR035926">
    <property type="entry name" value="NusB-like_sf"/>
</dbReference>
<sequence>MFYYMIKINTKTITRIASIQGVYSYQILDSEPTIDSIIDFIITYYKDKSSLEDLELDSAIPCFKLRTNYLTKLVNETIDNLETIDMIISSYLADNWQIKDLHLILLSILRVATCELKFFTSTPYKVVINEFTNIASDFVKESEIGFVNSLLEKISFNVRTNF</sequence>
<dbReference type="eggNOG" id="COG0781">
    <property type="taxonomic scope" value="Bacteria"/>
</dbReference>
<keyword evidence="2 6" id="KW-0889">Transcription antitermination</keyword>
<protein>
    <recommendedName>
        <fullName evidence="6">Transcription antitermination protein NusB</fullName>
    </recommendedName>
    <alternativeName>
        <fullName evidence="6">Antitermination factor NusB</fullName>
    </alternativeName>
</protein>
<gene>
    <name evidence="6 8" type="primary">nusB</name>
    <name evidence="8" type="ordered locus">OTBS_1586</name>
</gene>
<dbReference type="GO" id="GO:0003723">
    <property type="term" value="F:RNA binding"/>
    <property type="evidence" value="ECO:0007669"/>
    <property type="project" value="UniProtKB-UniRule"/>
</dbReference>
<dbReference type="HOGENOM" id="CLU_087843_4_3_5"/>
<dbReference type="InterPro" id="IPR011605">
    <property type="entry name" value="NusB_fam"/>
</dbReference>
<evidence type="ECO:0000313" key="8">
    <source>
        <dbReference type="EMBL" id="CAM80679.1"/>
    </source>
</evidence>
<evidence type="ECO:0000256" key="3">
    <source>
        <dbReference type="ARBA" id="ARBA00022884"/>
    </source>
</evidence>
<dbReference type="Pfam" id="PF01029">
    <property type="entry name" value="NusB"/>
    <property type="match status" value="1"/>
</dbReference>
<dbReference type="AlphaFoldDB" id="A5CEP9"/>
<keyword evidence="3 6" id="KW-0694">RNA-binding</keyword>
<evidence type="ECO:0000256" key="4">
    <source>
        <dbReference type="ARBA" id="ARBA00023015"/>
    </source>
</evidence>
<dbReference type="InterPro" id="IPR006027">
    <property type="entry name" value="NusB_RsmB_TIM44"/>
</dbReference>
<dbReference type="GO" id="GO:0006353">
    <property type="term" value="P:DNA-templated transcription termination"/>
    <property type="evidence" value="ECO:0007669"/>
    <property type="project" value="UniProtKB-UniRule"/>
</dbReference>
<evidence type="ECO:0000256" key="6">
    <source>
        <dbReference type="HAMAP-Rule" id="MF_00073"/>
    </source>
</evidence>
<dbReference type="Proteomes" id="UP000001565">
    <property type="component" value="Chromosome"/>
</dbReference>
<proteinExistence type="inferred from homology"/>
<evidence type="ECO:0000256" key="2">
    <source>
        <dbReference type="ARBA" id="ARBA00022814"/>
    </source>
</evidence>
<evidence type="ECO:0000313" key="9">
    <source>
        <dbReference type="Proteomes" id="UP000001565"/>
    </source>
</evidence>
<reference evidence="8 9" key="1">
    <citation type="journal article" date="2007" name="Proc. Natl. Acad. Sci. U.S.A.">
        <title>The Orientia tsutsugamushi genome reveals massive proliferation of conjugative type IV secretion system and host-cell interaction genes.</title>
        <authorList>
            <person name="Cho N.-H."/>
            <person name="Kim H.-R."/>
            <person name="Lee J.-H."/>
            <person name="Kim S.-Y."/>
            <person name="Kim J."/>
            <person name="Cha S."/>
            <person name="Kim S.-Y."/>
            <person name="Darby A.C."/>
            <person name="Fuxelius H.-H."/>
            <person name="Yin J."/>
            <person name="Kim J.H."/>
            <person name="Kim J."/>
            <person name="Lee S.J."/>
            <person name="Koh Y.-S."/>
            <person name="Jang W.-J."/>
            <person name="Park K.-H."/>
            <person name="Andersson S.G.E."/>
            <person name="Choi M.-S."/>
            <person name="Kim I.-S."/>
        </authorList>
    </citation>
    <scope>NUCLEOTIDE SEQUENCE [LARGE SCALE GENOMIC DNA]</scope>
    <source>
        <strain evidence="8 9">Boryong</strain>
    </source>
</reference>
<accession>A5CEP9</accession>
<keyword evidence="4 6" id="KW-0805">Transcription regulation</keyword>
<evidence type="ECO:0000256" key="5">
    <source>
        <dbReference type="ARBA" id="ARBA00023163"/>
    </source>
</evidence>
<comment type="function">
    <text evidence="6">Involved in transcription antitermination. Required for transcription of ribosomal RNA (rRNA) genes. Binds specifically to the boxA antiterminator sequence of the ribosomal RNA (rrn) operons.</text>
</comment>
<dbReference type="RefSeq" id="WP_011944958.1">
    <property type="nucleotide sequence ID" value="NC_009488.1"/>
</dbReference>
<comment type="similarity">
    <text evidence="1 6">Belongs to the NusB family.</text>
</comment>
<dbReference type="PANTHER" id="PTHR11078:SF3">
    <property type="entry name" value="ANTITERMINATION NUSB DOMAIN-CONTAINING PROTEIN"/>
    <property type="match status" value="1"/>
</dbReference>
<organism evidence="8 9">
    <name type="scientific">Orientia tsutsugamushi (strain Boryong)</name>
    <name type="common">Rickettsia tsutsugamushi</name>
    <dbReference type="NCBI Taxonomy" id="357244"/>
    <lineage>
        <taxon>Bacteria</taxon>
        <taxon>Pseudomonadati</taxon>
        <taxon>Pseudomonadota</taxon>
        <taxon>Alphaproteobacteria</taxon>
        <taxon>Rickettsiales</taxon>
        <taxon>Rickettsiaceae</taxon>
        <taxon>Rickettsieae</taxon>
        <taxon>Orientia</taxon>
    </lineage>
</organism>
<dbReference type="HAMAP" id="MF_00073">
    <property type="entry name" value="NusB"/>
    <property type="match status" value="1"/>
</dbReference>
<dbReference type="SUPFAM" id="SSF48013">
    <property type="entry name" value="NusB-like"/>
    <property type="match status" value="1"/>
</dbReference>
<evidence type="ECO:0000256" key="1">
    <source>
        <dbReference type="ARBA" id="ARBA00005952"/>
    </source>
</evidence>
<feature type="domain" description="NusB/RsmB/TIM44" evidence="7">
    <location>
        <begin position="14"/>
        <end position="154"/>
    </location>
</feature>
<dbReference type="PANTHER" id="PTHR11078">
    <property type="entry name" value="N UTILIZATION SUBSTANCE PROTEIN B-RELATED"/>
    <property type="match status" value="1"/>
</dbReference>
<dbReference type="GO" id="GO:0031564">
    <property type="term" value="P:transcription antitermination"/>
    <property type="evidence" value="ECO:0007669"/>
    <property type="project" value="UniProtKB-KW"/>
</dbReference>
<dbReference type="Gene3D" id="1.10.940.10">
    <property type="entry name" value="NusB-like"/>
    <property type="match status" value="1"/>
</dbReference>
<dbReference type="GO" id="GO:0005829">
    <property type="term" value="C:cytosol"/>
    <property type="evidence" value="ECO:0007669"/>
    <property type="project" value="TreeGrafter"/>
</dbReference>
<evidence type="ECO:0000259" key="7">
    <source>
        <dbReference type="Pfam" id="PF01029"/>
    </source>
</evidence>
<dbReference type="KEGG" id="ots:OTBS_1586"/>
<name>A5CEP9_ORITB</name>